<dbReference type="RefSeq" id="WP_147782808.1">
    <property type="nucleotide sequence ID" value="NZ_VRMG01000005.1"/>
</dbReference>
<sequence>MDIRIGIINSPREINFESSQSSAEIQAVVSSALDSGAKYFTLTDVRGSVYVVPLESFGYLEIGSEESRRVGFVA</sequence>
<comment type="caution">
    <text evidence="1">The sequence shown here is derived from an EMBL/GenBank/DDBJ whole genome shotgun (WGS) entry which is preliminary data.</text>
</comment>
<protein>
    <submittedName>
        <fullName evidence="1">DUF3107 domain-containing protein</fullName>
    </submittedName>
</protein>
<gene>
    <name evidence="1" type="ORF">FVP33_06510</name>
</gene>
<proteinExistence type="predicted"/>
<dbReference type="Proteomes" id="UP000321379">
    <property type="component" value="Unassembled WGS sequence"/>
</dbReference>
<organism evidence="1 2">
    <name type="scientific">Lacisediminihabitans profunda</name>
    <dbReference type="NCBI Taxonomy" id="2594790"/>
    <lineage>
        <taxon>Bacteria</taxon>
        <taxon>Bacillati</taxon>
        <taxon>Actinomycetota</taxon>
        <taxon>Actinomycetes</taxon>
        <taxon>Micrococcales</taxon>
        <taxon>Microbacteriaceae</taxon>
        <taxon>Lacisediminihabitans</taxon>
    </lineage>
</organism>
<evidence type="ECO:0000313" key="2">
    <source>
        <dbReference type="Proteomes" id="UP000321379"/>
    </source>
</evidence>
<evidence type="ECO:0000313" key="1">
    <source>
        <dbReference type="EMBL" id="TXN31222.1"/>
    </source>
</evidence>
<reference evidence="1 2" key="1">
    <citation type="submission" date="2019-08" db="EMBL/GenBank/DDBJ databases">
        <title>Bacterial whole genome sequence for Glaciihabitans sp. CHu50b-6-2.</title>
        <authorList>
            <person name="Jin L."/>
        </authorList>
    </citation>
    <scope>NUCLEOTIDE SEQUENCE [LARGE SCALE GENOMIC DNA]</scope>
    <source>
        <strain evidence="1 2">CHu50b-6-2</strain>
    </source>
</reference>
<name>A0A5C8USD6_9MICO</name>
<keyword evidence="2" id="KW-1185">Reference proteome</keyword>
<dbReference type="InterPro" id="IPR021456">
    <property type="entry name" value="DUF3107"/>
</dbReference>
<accession>A0A5C8USD6</accession>
<dbReference type="AlphaFoldDB" id="A0A5C8USD6"/>
<dbReference type="EMBL" id="VRMG01000005">
    <property type="protein sequence ID" value="TXN31222.1"/>
    <property type="molecule type" value="Genomic_DNA"/>
</dbReference>
<dbReference type="Pfam" id="PF11305">
    <property type="entry name" value="DUF3107"/>
    <property type="match status" value="1"/>
</dbReference>